<keyword evidence="9" id="KW-0028">Amino-acid biosynthesis</keyword>
<evidence type="ECO:0000259" key="15">
    <source>
        <dbReference type="Pfam" id="PF00330"/>
    </source>
</evidence>
<evidence type="ECO:0000256" key="3">
    <source>
        <dbReference type="ARBA" id="ARBA00002695"/>
    </source>
</evidence>
<dbReference type="PANTHER" id="PTHR43822:SF9">
    <property type="entry name" value="3-ISOPROPYLMALATE DEHYDRATASE"/>
    <property type="match status" value="1"/>
</dbReference>
<evidence type="ECO:0000313" key="16">
    <source>
        <dbReference type="EMBL" id="ANN71189.1"/>
    </source>
</evidence>
<keyword evidence="8" id="KW-0004">4Fe-4S</keyword>
<dbReference type="PRINTS" id="PR00415">
    <property type="entry name" value="ACONITASE"/>
</dbReference>
<dbReference type="InterPro" id="IPR015931">
    <property type="entry name" value="Acnase/IPM_dHydase_lsu_aba_1/3"/>
</dbReference>
<dbReference type="GO" id="GO:0051539">
    <property type="term" value="F:4 iron, 4 sulfur cluster binding"/>
    <property type="evidence" value="ECO:0007669"/>
    <property type="project" value="UniProtKB-KW"/>
</dbReference>
<dbReference type="InterPro" id="IPR050067">
    <property type="entry name" value="IPM_dehydratase_rel_enz"/>
</dbReference>
<evidence type="ECO:0000313" key="17">
    <source>
        <dbReference type="Proteomes" id="UP000092213"/>
    </source>
</evidence>
<keyword evidence="13" id="KW-0456">Lyase</keyword>
<dbReference type="SUPFAM" id="SSF53732">
    <property type="entry name" value="Aconitase iron-sulfur domain"/>
    <property type="match status" value="1"/>
</dbReference>
<evidence type="ECO:0000256" key="8">
    <source>
        <dbReference type="ARBA" id="ARBA00022485"/>
    </source>
</evidence>
<proteinExistence type="predicted"/>
<dbReference type="Pfam" id="PF00330">
    <property type="entry name" value="Aconitase"/>
    <property type="match status" value="1"/>
</dbReference>
<keyword evidence="11" id="KW-0408">Iron</keyword>
<dbReference type="NCBIfam" id="NF004016">
    <property type="entry name" value="PRK05478.1"/>
    <property type="match status" value="1"/>
</dbReference>
<dbReference type="GO" id="GO:0046872">
    <property type="term" value="F:metal ion binding"/>
    <property type="evidence" value="ECO:0007669"/>
    <property type="project" value="UniProtKB-KW"/>
</dbReference>
<gene>
    <name evidence="16" type="ORF">BAU08_07470</name>
</gene>
<feature type="domain" description="Aconitase/3-isopropylmalate dehydratase large subunit alpha/beta/alpha" evidence="15">
    <location>
        <begin position="12"/>
        <end position="462"/>
    </location>
</feature>
<evidence type="ECO:0000256" key="12">
    <source>
        <dbReference type="ARBA" id="ARBA00023014"/>
    </source>
</evidence>
<dbReference type="EMBL" id="CP016171">
    <property type="protein sequence ID" value="ANN71189.1"/>
    <property type="molecule type" value="Genomic_DNA"/>
</dbReference>
<dbReference type="PROSITE" id="PS00450">
    <property type="entry name" value="ACONITASE_1"/>
    <property type="match status" value="1"/>
</dbReference>
<dbReference type="UniPathway" id="UPA00048">
    <property type="reaction ID" value="UER00071"/>
</dbReference>
<dbReference type="GO" id="GO:0009098">
    <property type="term" value="P:L-leucine biosynthetic process"/>
    <property type="evidence" value="ECO:0007669"/>
    <property type="project" value="UniProtKB-UniPathway"/>
</dbReference>
<comment type="pathway">
    <text evidence="4">Amino-acid biosynthesis; L-leucine biosynthesis; L-leucine from 3-methyl-2-oxobutanoate: step 2/4.</text>
</comment>
<dbReference type="InterPro" id="IPR036008">
    <property type="entry name" value="Aconitase_4Fe-4S_dom"/>
</dbReference>
<accession>A0A193FVY1</accession>
<organism evidence="16 17">
    <name type="scientific">Bordetella bronchialis</name>
    <dbReference type="NCBI Taxonomy" id="463025"/>
    <lineage>
        <taxon>Bacteria</taxon>
        <taxon>Pseudomonadati</taxon>
        <taxon>Pseudomonadota</taxon>
        <taxon>Betaproteobacteria</taxon>
        <taxon>Burkholderiales</taxon>
        <taxon>Alcaligenaceae</taxon>
        <taxon>Bordetella</taxon>
    </lineage>
</organism>
<keyword evidence="12" id="KW-0411">Iron-sulfur</keyword>
<dbReference type="GO" id="GO:0003861">
    <property type="term" value="F:3-isopropylmalate dehydratase activity"/>
    <property type="evidence" value="ECO:0007669"/>
    <property type="project" value="UniProtKB-EC"/>
</dbReference>
<dbReference type="InterPro" id="IPR018136">
    <property type="entry name" value="Aconitase_4Fe-4S_BS"/>
</dbReference>
<evidence type="ECO:0000256" key="6">
    <source>
        <dbReference type="ARBA" id="ARBA00011998"/>
    </source>
</evidence>
<evidence type="ECO:0000256" key="13">
    <source>
        <dbReference type="ARBA" id="ARBA00023239"/>
    </source>
</evidence>
<comment type="function">
    <text evidence="3">Catalyzes the isomerization between 2-isopropylmalate and 3-isopropylmalate, via the formation of 2-isopropylmaleate.</text>
</comment>
<dbReference type="AlphaFoldDB" id="A0A193FVY1"/>
<keyword evidence="14" id="KW-0100">Branched-chain amino acid biosynthesis</keyword>
<evidence type="ECO:0000256" key="14">
    <source>
        <dbReference type="ARBA" id="ARBA00023304"/>
    </source>
</evidence>
<reference evidence="16 17" key="1">
    <citation type="submission" date="2016-06" db="EMBL/GenBank/DDBJ databases">
        <title>Complete genome sequences of Bordetella bronchialis and Bordetella flabilis.</title>
        <authorList>
            <person name="LiPuma J.J."/>
            <person name="Spilker T."/>
        </authorList>
    </citation>
    <scope>NUCLEOTIDE SEQUENCE [LARGE SCALE GENOMIC DNA]</scope>
    <source>
        <strain evidence="16 17">AU17976</strain>
    </source>
</reference>
<evidence type="ECO:0000256" key="4">
    <source>
        <dbReference type="ARBA" id="ARBA00004729"/>
    </source>
</evidence>
<keyword evidence="10" id="KW-0479">Metal-binding</keyword>
<evidence type="ECO:0000256" key="11">
    <source>
        <dbReference type="ARBA" id="ARBA00023004"/>
    </source>
</evidence>
<name>A0A193FVY1_9BORD</name>
<dbReference type="InterPro" id="IPR004430">
    <property type="entry name" value="3-IsopropMal_deHydase_lsu"/>
</dbReference>
<dbReference type="Gene3D" id="3.30.499.10">
    <property type="entry name" value="Aconitase, domain 3"/>
    <property type="match status" value="2"/>
</dbReference>
<dbReference type="NCBIfam" id="NF009116">
    <property type="entry name" value="PRK12466.1"/>
    <property type="match status" value="1"/>
</dbReference>
<comment type="catalytic activity">
    <reaction evidence="1">
        <text>(2R,3S)-3-isopropylmalate = (2S)-2-isopropylmalate</text>
        <dbReference type="Rhea" id="RHEA:32287"/>
        <dbReference type="ChEBI" id="CHEBI:1178"/>
        <dbReference type="ChEBI" id="CHEBI:35121"/>
        <dbReference type="EC" id="4.2.1.33"/>
    </reaction>
</comment>
<comment type="subunit">
    <text evidence="5">Heterodimer of LeuC and LeuD.</text>
</comment>
<keyword evidence="7" id="KW-0432">Leucine biosynthesis</keyword>
<evidence type="ECO:0000256" key="9">
    <source>
        <dbReference type="ARBA" id="ARBA00022605"/>
    </source>
</evidence>
<dbReference type="Proteomes" id="UP000092213">
    <property type="component" value="Chromosome"/>
</dbReference>
<protein>
    <recommendedName>
        <fullName evidence="6">3-isopropylmalate dehydratase</fullName>
        <ecNumber evidence="6">4.2.1.33</ecNumber>
    </recommendedName>
</protein>
<evidence type="ECO:0000256" key="5">
    <source>
        <dbReference type="ARBA" id="ARBA00011271"/>
    </source>
</evidence>
<dbReference type="PANTHER" id="PTHR43822">
    <property type="entry name" value="HOMOACONITASE, MITOCHONDRIAL-RELATED"/>
    <property type="match status" value="1"/>
</dbReference>
<evidence type="ECO:0000256" key="2">
    <source>
        <dbReference type="ARBA" id="ARBA00001966"/>
    </source>
</evidence>
<dbReference type="EC" id="4.2.1.33" evidence="6"/>
<evidence type="ECO:0000256" key="7">
    <source>
        <dbReference type="ARBA" id="ARBA00022430"/>
    </source>
</evidence>
<sequence length="473" mass="50104">MRGDAGPSTVFDKIWDAHRIACLDDGRELIFVDRHVLQETTSAVAFAGLRREGRTVCHPELTIATQDHIVSTEPGRDEDTYPGGRELLTLMRANALQGHIRHFGIEDPRQGIVHVIAPELGFALPGSILACGDSHTSTAGGLGALGIGVGTSEVEHVLATQTLALARPRNMRVRFAGRPGAGITAKDLILLAMGALGVAGGRGCAVEYAGEAVQALPVEGRLTLCNMSIELGARLGLVAPDEKTFEYVRGREYAPAGPLFEQAVRAWRGLASDADAVFDRDVTVRCDGIAPQVTWGTNPSHVGGVDGRVPDPARYDDARQRDSVAAALRYMGLAPGMPLEGIPIDVAFIGSCTNSRLSDLQAAAAVVRGRHVAPGVRALVVPGSMSVKREAEALGLHRIFREAGFEWREAGCSMCVSINEDTVPAGARCIATSNRNFENRQGAGSRTHLASPAMVAAAALHGRITDVRRETAA</sequence>
<evidence type="ECO:0000256" key="1">
    <source>
        <dbReference type="ARBA" id="ARBA00000491"/>
    </source>
</evidence>
<dbReference type="InterPro" id="IPR001030">
    <property type="entry name" value="Acoase/IPM_deHydtase_lsu_aba"/>
</dbReference>
<evidence type="ECO:0000256" key="10">
    <source>
        <dbReference type="ARBA" id="ARBA00022723"/>
    </source>
</evidence>
<dbReference type="STRING" id="463025.BAU08_07470"/>
<comment type="cofactor">
    <cofactor evidence="2">
        <name>[4Fe-4S] cluster</name>
        <dbReference type="ChEBI" id="CHEBI:49883"/>
    </cofactor>
</comment>
<dbReference type="NCBIfam" id="TIGR00170">
    <property type="entry name" value="leuC"/>
    <property type="match status" value="1"/>
</dbReference>